<sequence>MFQSPPRTEPFKTGVLPAGENRLELPGYGLPIDYIPVKMNVYGVQNKSLFPTSLDDRDIQKGYADQPVQTLREIKMLKFMEYLTDRPRWFEEIFDPDIADQWKKEALESDCDITPNMADWIIDELCFKAKIYERTGALCLYNGDVVKSDIAVPESLRHRLTDAVRRMPTISGDPIDPHAIPFGSSKQRDVIPVAMYPLVFGRSRILPDRLLSLDDALDAIKQGETIPCPESGGLTREDMAWRVAARSDLKIKPFSTEFQLLPCEASLGDDGKWRVSTYINNLHPVENKNLYLLFDEYINCMIPLWNSCLTPMKDMLHSRARIEYHDVKYHPMPKEVVATRPQPSQGETDYEYSLRLDEWRARNCRVVQPDCDRFRPWALPSWMMQHIPQDQPYPVRIEQACDINQEYGERGLQLIFRLMKIELNPGDDAFESDWHVEGQLNEHICAISVYVFDSDNIKSHPVRIRQIAETGYLAHVRHDPGDSLWLKQVFGLERGQPSVQVVGEMDCTPGRNLVFPSTLQHKVLPWALDDPSKSGHASILMTYLIDPNIRIISTANVPPQRADWTPEARELCDYHDTVDKLPPEMQDRMLDRKDGFPFTVQESVCFRDKMVEERINFTKYQRVAFESNLVFP</sequence>
<dbReference type="VEuPathDB" id="FungiDB:ASPZODRAFT_15397"/>
<organism evidence="3 4">
    <name type="scientific">Penicilliopsis zonata CBS 506.65</name>
    <dbReference type="NCBI Taxonomy" id="1073090"/>
    <lineage>
        <taxon>Eukaryota</taxon>
        <taxon>Fungi</taxon>
        <taxon>Dikarya</taxon>
        <taxon>Ascomycota</taxon>
        <taxon>Pezizomycotina</taxon>
        <taxon>Eurotiomycetes</taxon>
        <taxon>Eurotiomycetidae</taxon>
        <taxon>Eurotiales</taxon>
        <taxon>Aspergillaceae</taxon>
        <taxon>Penicilliopsis</taxon>
    </lineage>
</organism>
<name>A0A1L9SLE9_9EURO</name>
<dbReference type="Pfam" id="PF14033">
    <property type="entry name" value="DUF4246"/>
    <property type="match status" value="1"/>
</dbReference>
<dbReference type="InterPro" id="IPR049192">
    <property type="entry name" value="DUF4246_C"/>
</dbReference>
<dbReference type="EMBL" id="KV878340">
    <property type="protein sequence ID" value="OJJ47953.1"/>
    <property type="molecule type" value="Genomic_DNA"/>
</dbReference>
<dbReference type="PANTHER" id="PTHR33119">
    <property type="entry name" value="IFI3P"/>
    <property type="match status" value="1"/>
</dbReference>
<evidence type="ECO:0000313" key="4">
    <source>
        <dbReference type="Proteomes" id="UP000184188"/>
    </source>
</evidence>
<dbReference type="InterPro" id="IPR049207">
    <property type="entry name" value="DUF4246_N"/>
</dbReference>
<dbReference type="Pfam" id="PF21666">
    <property type="entry name" value="DUF4246_N"/>
    <property type="match status" value="1"/>
</dbReference>
<dbReference type="InterPro" id="IPR025340">
    <property type="entry name" value="DUF4246"/>
</dbReference>
<protein>
    <submittedName>
        <fullName evidence="3">Uncharacterized protein</fullName>
    </submittedName>
</protein>
<keyword evidence="4" id="KW-1185">Reference proteome</keyword>
<evidence type="ECO:0000259" key="2">
    <source>
        <dbReference type="Pfam" id="PF21666"/>
    </source>
</evidence>
<dbReference type="PANTHER" id="PTHR33119:SF1">
    <property type="entry name" value="FE2OG DIOXYGENASE DOMAIN-CONTAINING PROTEIN"/>
    <property type="match status" value="1"/>
</dbReference>
<dbReference type="OrthoDB" id="415532at2759"/>
<dbReference type="RefSeq" id="XP_022582463.1">
    <property type="nucleotide sequence ID" value="XM_022726037.1"/>
</dbReference>
<proteinExistence type="predicted"/>
<dbReference type="Proteomes" id="UP000184188">
    <property type="component" value="Unassembled WGS sequence"/>
</dbReference>
<feature type="domain" description="DUF4246" evidence="2">
    <location>
        <begin position="25"/>
        <end position="105"/>
    </location>
</feature>
<dbReference type="GeneID" id="34612501"/>
<evidence type="ECO:0000259" key="1">
    <source>
        <dbReference type="Pfam" id="PF14033"/>
    </source>
</evidence>
<feature type="domain" description="DUF4246" evidence="1">
    <location>
        <begin position="116"/>
        <end position="567"/>
    </location>
</feature>
<dbReference type="STRING" id="1073090.A0A1L9SLE9"/>
<gene>
    <name evidence="3" type="ORF">ASPZODRAFT_15397</name>
</gene>
<dbReference type="AlphaFoldDB" id="A0A1L9SLE9"/>
<accession>A0A1L9SLE9</accession>
<evidence type="ECO:0000313" key="3">
    <source>
        <dbReference type="EMBL" id="OJJ47953.1"/>
    </source>
</evidence>
<reference evidence="4" key="1">
    <citation type="journal article" date="2017" name="Genome Biol.">
        <title>Comparative genomics reveals high biological diversity and specific adaptations in the industrially and medically important fungal genus Aspergillus.</title>
        <authorList>
            <person name="de Vries R.P."/>
            <person name="Riley R."/>
            <person name="Wiebenga A."/>
            <person name="Aguilar-Osorio G."/>
            <person name="Amillis S."/>
            <person name="Uchima C.A."/>
            <person name="Anderluh G."/>
            <person name="Asadollahi M."/>
            <person name="Askin M."/>
            <person name="Barry K."/>
            <person name="Battaglia E."/>
            <person name="Bayram O."/>
            <person name="Benocci T."/>
            <person name="Braus-Stromeyer S.A."/>
            <person name="Caldana C."/>
            <person name="Canovas D."/>
            <person name="Cerqueira G.C."/>
            <person name="Chen F."/>
            <person name="Chen W."/>
            <person name="Choi C."/>
            <person name="Clum A."/>
            <person name="Dos Santos R.A."/>
            <person name="Damasio A.R."/>
            <person name="Diallinas G."/>
            <person name="Emri T."/>
            <person name="Fekete E."/>
            <person name="Flipphi M."/>
            <person name="Freyberg S."/>
            <person name="Gallo A."/>
            <person name="Gournas C."/>
            <person name="Habgood R."/>
            <person name="Hainaut M."/>
            <person name="Harispe M.L."/>
            <person name="Henrissat B."/>
            <person name="Hilden K.S."/>
            <person name="Hope R."/>
            <person name="Hossain A."/>
            <person name="Karabika E."/>
            <person name="Karaffa L."/>
            <person name="Karanyi Z."/>
            <person name="Krasevec N."/>
            <person name="Kuo A."/>
            <person name="Kusch H."/>
            <person name="LaButti K."/>
            <person name="Lagendijk E.L."/>
            <person name="Lapidus A."/>
            <person name="Levasseur A."/>
            <person name="Lindquist E."/>
            <person name="Lipzen A."/>
            <person name="Logrieco A.F."/>
            <person name="MacCabe A."/>
            <person name="Maekelae M.R."/>
            <person name="Malavazi I."/>
            <person name="Melin P."/>
            <person name="Meyer V."/>
            <person name="Mielnichuk N."/>
            <person name="Miskei M."/>
            <person name="Molnar A.P."/>
            <person name="Mule G."/>
            <person name="Ngan C.Y."/>
            <person name="Orejas M."/>
            <person name="Orosz E."/>
            <person name="Ouedraogo J.P."/>
            <person name="Overkamp K.M."/>
            <person name="Park H.-S."/>
            <person name="Perrone G."/>
            <person name="Piumi F."/>
            <person name="Punt P.J."/>
            <person name="Ram A.F."/>
            <person name="Ramon A."/>
            <person name="Rauscher S."/>
            <person name="Record E."/>
            <person name="Riano-Pachon D.M."/>
            <person name="Robert V."/>
            <person name="Roehrig J."/>
            <person name="Ruller R."/>
            <person name="Salamov A."/>
            <person name="Salih N.S."/>
            <person name="Samson R.A."/>
            <person name="Sandor E."/>
            <person name="Sanguinetti M."/>
            <person name="Schuetze T."/>
            <person name="Sepcic K."/>
            <person name="Shelest E."/>
            <person name="Sherlock G."/>
            <person name="Sophianopoulou V."/>
            <person name="Squina F.M."/>
            <person name="Sun H."/>
            <person name="Susca A."/>
            <person name="Todd R.B."/>
            <person name="Tsang A."/>
            <person name="Unkles S.E."/>
            <person name="van de Wiele N."/>
            <person name="van Rossen-Uffink D."/>
            <person name="Oliveira J.V."/>
            <person name="Vesth T.C."/>
            <person name="Visser J."/>
            <person name="Yu J.-H."/>
            <person name="Zhou M."/>
            <person name="Andersen M.R."/>
            <person name="Archer D.B."/>
            <person name="Baker S.E."/>
            <person name="Benoit I."/>
            <person name="Brakhage A.A."/>
            <person name="Braus G.H."/>
            <person name="Fischer R."/>
            <person name="Frisvad J.C."/>
            <person name="Goldman G.H."/>
            <person name="Houbraken J."/>
            <person name="Oakley B."/>
            <person name="Pocsi I."/>
            <person name="Scazzocchio C."/>
            <person name="Seiboth B."/>
            <person name="vanKuyk P.A."/>
            <person name="Wortman J."/>
            <person name="Dyer P.S."/>
            <person name="Grigoriev I.V."/>
        </authorList>
    </citation>
    <scope>NUCLEOTIDE SEQUENCE [LARGE SCALE GENOMIC DNA]</scope>
    <source>
        <strain evidence="4">CBS 506.65</strain>
    </source>
</reference>